<feature type="transmembrane region" description="Helical" evidence="6">
    <location>
        <begin position="253"/>
        <end position="274"/>
    </location>
</feature>
<keyword evidence="3 6" id="KW-0812">Transmembrane</keyword>
<accession>A0A495VN73</accession>
<comment type="subcellular location">
    <subcellularLocation>
        <location evidence="1">Cell membrane</location>
        <topology evidence="1">Multi-pass membrane protein</topology>
    </subcellularLocation>
</comment>
<gene>
    <name evidence="7" type="ORF">BC742_1804</name>
</gene>
<evidence type="ECO:0000256" key="2">
    <source>
        <dbReference type="ARBA" id="ARBA00022475"/>
    </source>
</evidence>
<keyword evidence="4 6" id="KW-1133">Transmembrane helix</keyword>
<feature type="transmembrane region" description="Helical" evidence="6">
    <location>
        <begin position="331"/>
        <end position="350"/>
    </location>
</feature>
<evidence type="ECO:0000256" key="6">
    <source>
        <dbReference type="SAM" id="Phobius"/>
    </source>
</evidence>
<keyword evidence="2" id="KW-1003">Cell membrane</keyword>
<dbReference type="GO" id="GO:0005886">
    <property type="term" value="C:plasma membrane"/>
    <property type="evidence" value="ECO:0007669"/>
    <property type="project" value="UniProtKB-SubCell"/>
</dbReference>
<dbReference type="AlphaFoldDB" id="A0A495VN73"/>
<dbReference type="GeneID" id="92929694"/>
<proteinExistence type="predicted"/>
<evidence type="ECO:0000313" key="8">
    <source>
        <dbReference type="Proteomes" id="UP000269493"/>
    </source>
</evidence>
<sequence length="473" mass="54964">MKGNTQNRIDKFLKDIGIYAIGNLGSKLITFMLVPLYTHYITNTDEFGYYDICLTVIFLFIPFVTLQLRDGAFRFLLDCNTKRDKAQIVSFVYRTLITSISISATIALIISFFIKVEYLWYSLLLLCVMSFYEVITQVTRGLGYTKVFVTTGIISSFCIGIFSILFVVLLNMGITGIFLANILARIVALIYIEMRIKIIANYFHFNIKNRALKRDILKYSLPLLPGVICWWLTGSSDRFFIEHYLGLSYNGIYAVALRFTSILQTLVTIFYQAWQETAIRQYESKDRNKFFSDMFNGYIYILSIILLLYSFGLKLNYFWLIDKSYQESVNYIYLMGVSTMLFAIAAFLDMGYQCARDTARTLPAIILASIVNVVMNYFMVQKFGIYGVITTSIVTYGVLLAYRLHDMRRYFKLKLYRLTWIPIFITVISSIAFHICNIWWQDIIYVTIMLSLLIIAIPKKLLNKISQKLHHFT</sequence>
<evidence type="ECO:0000313" key="7">
    <source>
        <dbReference type="EMBL" id="RKT50849.1"/>
    </source>
</evidence>
<feature type="transmembrane region" description="Helical" evidence="6">
    <location>
        <begin position="176"/>
        <end position="196"/>
    </location>
</feature>
<feature type="transmembrane region" description="Helical" evidence="6">
    <location>
        <begin position="295"/>
        <end position="319"/>
    </location>
</feature>
<evidence type="ECO:0000256" key="3">
    <source>
        <dbReference type="ARBA" id="ARBA00022692"/>
    </source>
</evidence>
<feature type="transmembrane region" description="Helical" evidence="6">
    <location>
        <begin position="362"/>
        <end position="379"/>
    </location>
</feature>
<keyword evidence="8" id="KW-1185">Reference proteome</keyword>
<evidence type="ECO:0000256" key="4">
    <source>
        <dbReference type="ARBA" id="ARBA00022989"/>
    </source>
</evidence>
<protein>
    <submittedName>
        <fullName evidence="7">O-antigen/teichoic acid export membrane protein</fullName>
    </submittedName>
</protein>
<feature type="transmembrane region" description="Helical" evidence="6">
    <location>
        <begin position="16"/>
        <end position="41"/>
    </location>
</feature>
<feature type="transmembrane region" description="Helical" evidence="6">
    <location>
        <begin position="439"/>
        <end position="458"/>
    </location>
</feature>
<dbReference type="Pfam" id="PF01943">
    <property type="entry name" value="Polysacc_synt"/>
    <property type="match status" value="1"/>
</dbReference>
<reference evidence="7 8" key="1">
    <citation type="submission" date="2018-10" db="EMBL/GenBank/DDBJ databases">
        <title>Genomic Encyclopedia of Archaeal and Bacterial Type Strains, Phase II (KMG-II): from individual species to whole genera.</title>
        <authorList>
            <person name="Goeker M."/>
        </authorList>
    </citation>
    <scope>NUCLEOTIDE SEQUENCE [LARGE SCALE GENOMIC DNA]</scope>
    <source>
        <strain evidence="7 8">NSB1</strain>
    </source>
</reference>
<dbReference type="Proteomes" id="UP000269493">
    <property type="component" value="Unassembled WGS sequence"/>
</dbReference>
<feature type="transmembrane region" description="Helical" evidence="6">
    <location>
        <begin position="118"/>
        <end position="135"/>
    </location>
</feature>
<feature type="transmembrane region" description="Helical" evidence="6">
    <location>
        <begin position="216"/>
        <end position="233"/>
    </location>
</feature>
<feature type="transmembrane region" description="Helical" evidence="6">
    <location>
        <begin position="147"/>
        <end position="170"/>
    </location>
</feature>
<comment type="caution">
    <text evidence="7">The sequence shown here is derived from an EMBL/GenBank/DDBJ whole genome shotgun (WGS) entry which is preliminary data.</text>
</comment>
<feature type="transmembrane region" description="Helical" evidence="6">
    <location>
        <begin position="47"/>
        <end position="66"/>
    </location>
</feature>
<dbReference type="InterPro" id="IPR050833">
    <property type="entry name" value="Poly_Biosynth_Transport"/>
</dbReference>
<name>A0A495VN73_9BACT</name>
<dbReference type="RefSeq" id="WP_022601410.1">
    <property type="nucleotide sequence ID" value="NZ_KI440802.1"/>
</dbReference>
<dbReference type="EMBL" id="RBXN01000006">
    <property type="protein sequence ID" value="RKT50849.1"/>
    <property type="molecule type" value="Genomic_DNA"/>
</dbReference>
<keyword evidence="5 6" id="KW-0472">Membrane</keyword>
<dbReference type="PANTHER" id="PTHR30250">
    <property type="entry name" value="PST FAMILY PREDICTED COLANIC ACID TRANSPORTER"/>
    <property type="match status" value="1"/>
</dbReference>
<dbReference type="OrthoDB" id="3249502at2"/>
<feature type="transmembrane region" description="Helical" evidence="6">
    <location>
        <begin position="385"/>
        <end position="403"/>
    </location>
</feature>
<dbReference type="PANTHER" id="PTHR30250:SF11">
    <property type="entry name" value="O-ANTIGEN TRANSPORTER-RELATED"/>
    <property type="match status" value="1"/>
</dbReference>
<evidence type="ECO:0000256" key="5">
    <source>
        <dbReference type="ARBA" id="ARBA00023136"/>
    </source>
</evidence>
<feature type="transmembrane region" description="Helical" evidence="6">
    <location>
        <begin position="415"/>
        <end position="433"/>
    </location>
</feature>
<feature type="transmembrane region" description="Helical" evidence="6">
    <location>
        <begin position="91"/>
        <end position="112"/>
    </location>
</feature>
<dbReference type="InterPro" id="IPR002797">
    <property type="entry name" value="Polysacc_synth"/>
</dbReference>
<evidence type="ECO:0000256" key="1">
    <source>
        <dbReference type="ARBA" id="ARBA00004651"/>
    </source>
</evidence>
<organism evidence="7 8">
    <name type="scientific">Coprobacter fastidiosus NSB1 = JCM 33896</name>
    <dbReference type="NCBI Taxonomy" id="1349822"/>
    <lineage>
        <taxon>Bacteria</taxon>
        <taxon>Pseudomonadati</taxon>
        <taxon>Bacteroidota</taxon>
        <taxon>Bacteroidia</taxon>
        <taxon>Bacteroidales</taxon>
        <taxon>Barnesiellaceae</taxon>
        <taxon>Coprobacter</taxon>
    </lineage>
</organism>